<comment type="caution">
    <text evidence="1">The sequence shown here is derived from an EMBL/GenBank/DDBJ whole genome shotgun (WGS) entry which is preliminary data.</text>
</comment>
<dbReference type="EMBL" id="QFWV02000001">
    <property type="protein sequence ID" value="RKF08598.1"/>
    <property type="molecule type" value="Genomic_DNA"/>
</dbReference>
<protein>
    <recommendedName>
        <fullName evidence="3">Peptide methionine sulfoxide reductase</fullName>
    </recommendedName>
</protein>
<dbReference type="AlphaFoldDB" id="A0A3A8AGV3"/>
<keyword evidence="2" id="KW-1185">Reference proteome</keyword>
<evidence type="ECO:0000313" key="1">
    <source>
        <dbReference type="EMBL" id="RKF08598.1"/>
    </source>
</evidence>
<evidence type="ECO:0000313" key="2">
    <source>
        <dbReference type="Proteomes" id="UP000246132"/>
    </source>
</evidence>
<name>A0A3A8AGV3_9HYPH</name>
<accession>A0A3A8AGV3</accession>
<sequence length="86" mass="9455">MQAFLDRFLALPAGYSEGQYGGRRYGVSVSSSADGRRRKLYAEELGGKDHVSLNLYFLASGKPLLKPCETPQARVIDFVMGFKPAP</sequence>
<reference evidence="1 2" key="1">
    <citation type="journal article" date="2018" name="Int. J. Syst. Bacteriol.">
        <title>Oceaniradius stylonemae gen. nov., sp. nov., isolated from a red alga, Stylonema cornu-cervi.</title>
        <authorList>
            <person name="Jeong S."/>
        </authorList>
    </citation>
    <scope>NUCLEOTIDE SEQUENCE [LARGE SCALE GENOMIC DNA]</scope>
    <source>
        <strain evidence="1 2">StC1</strain>
    </source>
</reference>
<proteinExistence type="predicted"/>
<dbReference type="OrthoDB" id="1189996at2"/>
<dbReference type="RefSeq" id="WP_109766760.1">
    <property type="nucleotide sequence ID" value="NZ_OZ252232.1"/>
</dbReference>
<gene>
    <name evidence="1" type="ORF">DEM25_001010</name>
</gene>
<evidence type="ECO:0008006" key="3">
    <source>
        <dbReference type="Google" id="ProtNLM"/>
    </source>
</evidence>
<dbReference type="Proteomes" id="UP000246132">
    <property type="component" value="Unassembled WGS sequence"/>
</dbReference>
<organism evidence="1 2">
    <name type="scientific">Oceaniradius stylonematis</name>
    <dbReference type="NCBI Taxonomy" id="2184161"/>
    <lineage>
        <taxon>Bacteria</taxon>
        <taxon>Pseudomonadati</taxon>
        <taxon>Pseudomonadota</taxon>
        <taxon>Alphaproteobacteria</taxon>
        <taxon>Hyphomicrobiales</taxon>
        <taxon>Ahrensiaceae</taxon>
        <taxon>Oceaniradius</taxon>
    </lineage>
</organism>